<evidence type="ECO:0000313" key="2">
    <source>
        <dbReference type="Proteomes" id="UP000477651"/>
    </source>
</evidence>
<dbReference type="EMBL" id="JAAGYR010000002">
    <property type="protein sequence ID" value="NEN75018.1"/>
    <property type="molecule type" value="Genomic_DNA"/>
</dbReference>
<reference evidence="1 2" key="1">
    <citation type="submission" date="2020-02" db="EMBL/GenBank/DDBJ databases">
        <title>Pelistega sp. NLN82 were isolated from wild rodents of the Hainan Island.</title>
        <authorList>
            <person name="Niu N."/>
            <person name="Zhou J."/>
        </authorList>
    </citation>
    <scope>NUCLEOTIDE SEQUENCE [LARGE SCALE GENOMIC DNA]</scope>
    <source>
        <strain evidence="1 2">NLN82</strain>
    </source>
</reference>
<evidence type="ECO:0000313" key="1">
    <source>
        <dbReference type="EMBL" id="NEN75018.1"/>
    </source>
</evidence>
<keyword evidence="2" id="KW-1185">Reference proteome</keyword>
<accession>A0A6L9Y5D1</accession>
<gene>
    <name evidence="1" type="ORF">F9B74_01570</name>
</gene>
<dbReference type="AlphaFoldDB" id="A0A6L9Y5D1"/>
<comment type="caution">
    <text evidence="1">The sequence shown here is derived from an EMBL/GenBank/DDBJ whole genome shotgun (WGS) entry which is preliminary data.</text>
</comment>
<sequence>MMISKVLEAIAQLGEWISNRLSDWMGAREEKRRFNELLKNQSTMAELCITKNNSVLSRDKSSSIGREKRRLEDLSKEELVAIIRKMV</sequence>
<organism evidence="1 2">
    <name type="scientific">Pelistega ratti</name>
    <dbReference type="NCBI Taxonomy" id="2652177"/>
    <lineage>
        <taxon>Bacteria</taxon>
        <taxon>Pseudomonadati</taxon>
        <taxon>Pseudomonadota</taxon>
        <taxon>Betaproteobacteria</taxon>
        <taxon>Burkholderiales</taxon>
        <taxon>Alcaligenaceae</taxon>
        <taxon>Pelistega</taxon>
    </lineage>
</organism>
<proteinExistence type="predicted"/>
<dbReference type="Proteomes" id="UP000477651">
    <property type="component" value="Unassembled WGS sequence"/>
</dbReference>
<name>A0A6L9Y5D1_9BURK</name>
<protein>
    <submittedName>
        <fullName evidence="1">Uncharacterized protein</fullName>
    </submittedName>
</protein>